<accession>A0AAE0JID2</accession>
<feature type="region of interest" description="Disordered" evidence="1">
    <location>
        <begin position="383"/>
        <end position="410"/>
    </location>
</feature>
<reference evidence="3" key="1">
    <citation type="journal article" date="2023" name="Mol. Phylogenet. Evol.">
        <title>Genome-scale phylogeny and comparative genomics of the fungal order Sordariales.</title>
        <authorList>
            <person name="Hensen N."/>
            <person name="Bonometti L."/>
            <person name="Westerberg I."/>
            <person name="Brannstrom I.O."/>
            <person name="Guillou S."/>
            <person name="Cros-Aarteil S."/>
            <person name="Calhoun S."/>
            <person name="Haridas S."/>
            <person name="Kuo A."/>
            <person name="Mondo S."/>
            <person name="Pangilinan J."/>
            <person name="Riley R."/>
            <person name="LaButti K."/>
            <person name="Andreopoulos B."/>
            <person name="Lipzen A."/>
            <person name="Chen C."/>
            <person name="Yan M."/>
            <person name="Daum C."/>
            <person name="Ng V."/>
            <person name="Clum A."/>
            <person name="Steindorff A."/>
            <person name="Ohm R.A."/>
            <person name="Martin F."/>
            <person name="Silar P."/>
            <person name="Natvig D.O."/>
            <person name="Lalanne C."/>
            <person name="Gautier V."/>
            <person name="Ament-Velasquez S.L."/>
            <person name="Kruys A."/>
            <person name="Hutchinson M.I."/>
            <person name="Powell A.J."/>
            <person name="Barry K."/>
            <person name="Miller A.N."/>
            <person name="Grigoriev I.V."/>
            <person name="Debuchy R."/>
            <person name="Gladieux P."/>
            <person name="Hiltunen Thoren M."/>
            <person name="Johannesson H."/>
        </authorList>
    </citation>
    <scope>NUCLEOTIDE SEQUENCE</scope>
    <source>
        <strain evidence="3">CBS 560.94</strain>
    </source>
</reference>
<organism evidence="3 4">
    <name type="scientific">Neurospora tetraspora</name>
    <dbReference type="NCBI Taxonomy" id="94610"/>
    <lineage>
        <taxon>Eukaryota</taxon>
        <taxon>Fungi</taxon>
        <taxon>Dikarya</taxon>
        <taxon>Ascomycota</taxon>
        <taxon>Pezizomycotina</taxon>
        <taxon>Sordariomycetes</taxon>
        <taxon>Sordariomycetidae</taxon>
        <taxon>Sordariales</taxon>
        <taxon>Sordariaceae</taxon>
        <taxon>Neurospora</taxon>
    </lineage>
</organism>
<gene>
    <name evidence="3" type="ORF">B0H65DRAFT_463362</name>
</gene>
<feature type="compositionally biased region" description="Low complexity" evidence="1">
    <location>
        <begin position="56"/>
        <end position="75"/>
    </location>
</feature>
<keyword evidence="2" id="KW-0472">Membrane</keyword>
<dbReference type="EMBL" id="JAUEPP010000003">
    <property type="protein sequence ID" value="KAK3348418.1"/>
    <property type="molecule type" value="Genomic_DNA"/>
</dbReference>
<evidence type="ECO:0000313" key="3">
    <source>
        <dbReference type="EMBL" id="KAK3348418.1"/>
    </source>
</evidence>
<dbReference type="AlphaFoldDB" id="A0AAE0JID2"/>
<feature type="transmembrane region" description="Helical" evidence="2">
    <location>
        <begin position="165"/>
        <end position="190"/>
    </location>
</feature>
<dbReference type="Proteomes" id="UP001278500">
    <property type="component" value="Unassembled WGS sequence"/>
</dbReference>
<dbReference type="GeneID" id="87863854"/>
<feature type="compositionally biased region" description="Polar residues" evidence="1">
    <location>
        <begin position="34"/>
        <end position="45"/>
    </location>
</feature>
<proteinExistence type="predicted"/>
<evidence type="ECO:0000256" key="2">
    <source>
        <dbReference type="SAM" id="Phobius"/>
    </source>
</evidence>
<comment type="caution">
    <text evidence="3">The sequence shown here is derived from an EMBL/GenBank/DDBJ whole genome shotgun (WGS) entry which is preliminary data.</text>
</comment>
<reference evidence="3" key="2">
    <citation type="submission" date="2023-06" db="EMBL/GenBank/DDBJ databases">
        <authorList>
            <consortium name="Lawrence Berkeley National Laboratory"/>
            <person name="Haridas S."/>
            <person name="Hensen N."/>
            <person name="Bonometti L."/>
            <person name="Westerberg I."/>
            <person name="Brannstrom I.O."/>
            <person name="Guillou S."/>
            <person name="Cros-Aarteil S."/>
            <person name="Calhoun S."/>
            <person name="Kuo A."/>
            <person name="Mondo S."/>
            <person name="Pangilinan J."/>
            <person name="Riley R."/>
            <person name="Labutti K."/>
            <person name="Andreopoulos B."/>
            <person name="Lipzen A."/>
            <person name="Chen C."/>
            <person name="Yanf M."/>
            <person name="Daum C."/>
            <person name="Ng V."/>
            <person name="Clum A."/>
            <person name="Steindorff A."/>
            <person name="Ohm R."/>
            <person name="Martin F."/>
            <person name="Silar P."/>
            <person name="Natvig D."/>
            <person name="Lalanne C."/>
            <person name="Gautier V."/>
            <person name="Ament-Velasquez S.L."/>
            <person name="Kruys A."/>
            <person name="Hutchinson M.I."/>
            <person name="Powell A.J."/>
            <person name="Barry K."/>
            <person name="Miller A.N."/>
            <person name="Grigoriev I.V."/>
            <person name="Debuchy R."/>
            <person name="Gladieux P."/>
            <person name="Thoren M.H."/>
            <person name="Johannesson H."/>
        </authorList>
    </citation>
    <scope>NUCLEOTIDE SEQUENCE</scope>
    <source>
        <strain evidence="3">CBS 560.94</strain>
    </source>
</reference>
<feature type="region of interest" description="Disordered" evidence="1">
    <location>
        <begin position="1"/>
        <end position="79"/>
    </location>
</feature>
<evidence type="ECO:0000256" key="1">
    <source>
        <dbReference type="SAM" id="MobiDB-lite"/>
    </source>
</evidence>
<feature type="compositionally biased region" description="Low complexity" evidence="1">
    <location>
        <begin position="293"/>
        <end position="311"/>
    </location>
</feature>
<name>A0AAE0JID2_9PEZI</name>
<feature type="region of interest" description="Disordered" evidence="1">
    <location>
        <begin position="232"/>
        <end position="259"/>
    </location>
</feature>
<evidence type="ECO:0000313" key="4">
    <source>
        <dbReference type="Proteomes" id="UP001278500"/>
    </source>
</evidence>
<feature type="compositionally biased region" description="Low complexity" evidence="1">
    <location>
        <begin position="385"/>
        <end position="403"/>
    </location>
</feature>
<feature type="region of interest" description="Disordered" evidence="1">
    <location>
        <begin position="274"/>
        <end position="311"/>
    </location>
</feature>
<feature type="compositionally biased region" description="Basic and acidic residues" evidence="1">
    <location>
        <begin position="346"/>
        <end position="355"/>
    </location>
</feature>
<feature type="region of interest" description="Disordered" evidence="1">
    <location>
        <begin position="125"/>
        <end position="158"/>
    </location>
</feature>
<keyword evidence="4" id="KW-1185">Reference proteome</keyword>
<protein>
    <submittedName>
        <fullName evidence="3">Uncharacterized protein</fullName>
    </submittedName>
</protein>
<sequence length="437" mass="44718">MPHQHMHTKSMPGKRQMGGRNWPFGHGGHEGHGNQNPRLNQRSEGSNGGSEGDTGTTAKPAPTAKPTANPTANSPGTTQRQTIVHTSILDLSPSVTVVLGETTFATHYTDFDTLAIDTQAITFSSGPQPTSGAGGSNNLNSGSINMNQNGGANGTANKQGSDGGLGGGAIAGIIVGVVLLLVISLVILFFRKRVLARRNNSPYGKHNQEETRSSLLDTGLAASVGAGAAAVGARSGHGAGDASSAAAPRNTPAQPLPQQQPLMQQTNNSQYLVPASSRSALTTPRPAPPPPQSNHSSNPSRSRLSIISPPPTHISSTVNLAFTPGAVSPISPVSPAVIGPPSPPSPDDRGGENGGRRTSIGSVSTLSIHSAMMTASQLNWPMPPSVASTSSPSVPLSATPSASRPVPAPHYVDFEEQGRTVVRINRESLSGGIGSAR</sequence>
<dbReference type="RefSeq" id="XP_062683500.1">
    <property type="nucleotide sequence ID" value="XM_062826700.1"/>
</dbReference>
<keyword evidence="2" id="KW-1133">Transmembrane helix</keyword>
<keyword evidence="2" id="KW-0812">Transmembrane</keyword>
<feature type="compositionally biased region" description="Low complexity" evidence="1">
    <location>
        <begin position="136"/>
        <end position="149"/>
    </location>
</feature>
<feature type="region of interest" description="Disordered" evidence="1">
    <location>
        <begin position="332"/>
        <end position="360"/>
    </location>
</feature>